<accession>A0A1S9NAE9</accession>
<dbReference type="EMBL" id="MWMH01000002">
    <property type="protein sequence ID" value="OOP74371.1"/>
    <property type="molecule type" value="Genomic_DNA"/>
</dbReference>
<feature type="coiled-coil region" evidence="1">
    <location>
        <begin position="118"/>
        <end position="166"/>
    </location>
</feature>
<name>A0A1S9NAE9_CLOBE</name>
<sequence length="259" mass="30966">MSKNHKKCSEETLISIVKDYIENAVFKKVKYTDLAEYAKEKGYESVERRDFSRNKNISNLINDINEKNLLSEKALKLENMPFKSFYIDIDFVEKINKNNRLQYLNYFNKAQTDIIKENEKLKKQISELKVFIDTLKTDKIVLANKLREKQSENRELKKLLIRENSKRDILYELELFEKLRGSLKVKNFAEHTYVDFYNKYWNEKQTDILDITDITNEKQNQENIRKLETEIYTSTKALLHENVKEAEDDSLNLPSYDDF</sequence>
<dbReference type="AlphaFoldDB" id="A0A1S9NAE9"/>
<proteinExistence type="predicted"/>
<keyword evidence="1" id="KW-0175">Coiled coil</keyword>
<dbReference type="RefSeq" id="WP_008419221.1">
    <property type="nucleotide sequence ID" value="NZ_MWMH01000002.1"/>
</dbReference>
<organism evidence="2 3">
    <name type="scientific">Clostridium beijerinckii</name>
    <name type="common">Clostridium MP</name>
    <dbReference type="NCBI Taxonomy" id="1520"/>
    <lineage>
        <taxon>Bacteria</taxon>
        <taxon>Bacillati</taxon>
        <taxon>Bacillota</taxon>
        <taxon>Clostridia</taxon>
        <taxon>Eubacteriales</taxon>
        <taxon>Clostridiaceae</taxon>
        <taxon>Clostridium</taxon>
    </lineage>
</organism>
<gene>
    <name evidence="2" type="ORF">CBEIBR21_07750</name>
</gene>
<protein>
    <submittedName>
        <fullName evidence="2">Uncharacterized protein</fullName>
    </submittedName>
</protein>
<comment type="caution">
    <text evidence="2">The sequence shown here is derived from an EMBL/GenBank/DDBJ whole genome shotgun (WGS) entry which is preliminary data.</text>
</comment>
<dbReference type="Proteomes" id="UP000190959">
    <property type="component" value="Unassembled WGS sequence"/>
</dbReference>
<evidence type="ECO:0000313" key="3">
    <source>
        <dbReference type="Proteomes" id="UP000190959"/>
    </source>
</evidence>
<evidence type="ECO:0000256" key="1">
    <source>
        <dbReference type="SAM" id="Coils"/>
    </source>
</evidence>
<evidence type="ECO:0000313" key="2">
    <source>
        <dbReference type="EMBL" id="OOP74371.1"/>
    </source>
</evidence>
<reference evidence="2 3" key="1">
    <citation type="submission" date="2017-02" db="EMBL/GenBank/DDBJ databases">
        <title>Genome sequence of Clostridium beijerinckii Br21.</title>
        <authorList>
            <person name="Fonseca B.C."/>
            <person name="Guazzaroni M.E."/>
            <person name="Riano-Pachon D.M."/>
            <person name="Reginatto V."/>
        </authorList>
    </citation>
    <scope>NUCLEOTIDE SEQUENCE [LARGE SCALE GENOMIC DNA]</scope>
    <source>
        <strain evidence="2 3">Br21</strain>
    </source>
</reference>